<sequence>MSAYVISEVDVKDSAGFEAYRTIAAKAIAQYGGRYLVRGGVANAAEGGPPPKNIIVVEFPSMEKLREWYASPEYAEALKVRRTALDRRLIFVEGVPSASSAGS</sequence>
<gene>
    <name evidence="2" type="ORF">SAMN05444171_6932</name>
</gene>
<protein>
    <submittedName>
        <fullName evidence="2">Uncharacterized conserved protein, DUF1330 family</fullName>
    </submittedName>
</protein>
<dbReference type="PANTHER" id="PTHR41521:SF4">
    <property type="entry name" value="BLR0684 PROTEIN"/>
    <property type="match status" value="1"/>
</dbReference>
<dbReference type="Pfam" id="PF07045">
    <property type="entry name" value="DUF1330"/>
    <property type="match status" value="1"/>
</dbReference>
<dbReference type="OrthoDB" id="9806380at2"/>
<name>A0A1M7HBH5_9BRAD</name>
<dbReference type="Gene3D" id="3.30.70.100">
    <property type="match status" value="1"/>
</dbReference>
<evidence type="ECO:0000313" key="3">
    <source>
        <dbReference type="Proteomes" id="UP000183208"/>
    </source>
</evidence>
<feature type="domain" description="DUF1330" evidence="1">
    <location>
        <begin position="2"/>
        <end position="95"/>
    </location>
</feature>
<dbReference type="AlphaFoldDB" id="A0A1M7HBH5"/>
<reference evidence="2 3" key="1">
    <citation type="submission" date="2016-10" db="EMBL/GenBank/DDBJ databases">
        <authorList>
            <person name="de Groot N.N."/>
        </authorList>
    </citation>
    <scope>NUCLEOTIDE SEQUENCE [LARGE SCALE GENOMIC DNA]</scope>
    <source>
        <strain evidence="2 3">GAS522</strain>
    </source>
</reference>
<dbReference type="RefSeq" id="WP_074828529.1">
    <property type="nucleotide sequence ID" value="NZ_FNTI01000001.1"/>
</dbReference>
<dbReference type="EMBL" id="FNTI01000001">
    <property type="protein sequence ID" value="SEE29391.1"/>
    <property type="molecule type" value="Genomic_DNA"/>
</dbReference>
<dbReference type="PANTHER" id="PTHR41521">
    <property type="match status" value="1"/>
</dbReference>
<evidence type="ECO:0000313" key="2">
    <source>
        <dbReference type="EMBL" id="SEE29391.1"/>
    </source>
</evidence>
<evidence type="ECO:0000259" key="1">
    <source>
        <dbReference type="Pfam" id="PF07045"/>
    </source>
</evidence>
<accession>A0A1M7HBH5</accession>
<dbReference type="InterPro" id="IPR011008">
    <property type="entry name" value="Dimeric_a/b-barrel"/>
</dbReference>
<organism evidence="2 3">
    <name type="scientific">Bradyrhizobium lablabi</name>
    <dbReference type="NCBI Taxonomy" id="722472"/>
    <lineage>
        <taxon>Bacteria</taxon>
        <taxon>Pseudomonadati</taxon>
        <taxon>Pseudomonadota</taxon>
        <taxon>Alphaproteobacteria</taxon>
        <taxon>Hyphomicrobiales</taxon>
        <taxon>Nitrobacteraceae</taxon>
        <taxon>Bradyrhizobium</taxon>
    </lineage>
</organism>
<dbReference type="Proteomes" id="UP000183208">
    <property type="component" value="Unassembled WGS sequence"/>
</dbReference>
<dbReference type="SUPFAM" id="SSF54909">
    <property type="entry name" value="Dimeric alpha+beta barrel"/>
    <property type="match status" value="1"/>
</dbReference>
<proteinExistence type="predicted"/>
<dbReference type="InterPro" id="IPR010753">
    <property type="entry name" value="DUF1330"/>
</dbReference>